<keyword evidence="2" id="KW-1185">Reference proteome</keyword>
<protein>
    <submittedName>
        <fullName evidence="1">Uncharacterized protein</fullName>
    </submittedName>
</protein>
<proteinExistence type="predicted"/>
<dbReference type="EMBL" id="JAGGLB010000035">
    <property type="protein sequence ID" value="MBP1995531.1"/>
    <property type="molecule type" value="Genomic_DNA"/>
</dbReference>
<evidence type="ECO:0000313" key="2">
    <source>
        <dbReference type="Proteomes" id="UP001519287"/>
    </source>
</evidence>
<name>A0ABS4J8Y2_9BACL</name>
<sequence length="57" mass="6839">MQFEDSVRIELSFKPVKNIPEVHDDSLSKRGLYPQNWYPACRKNVWDTNIRGRRTFV</sequence>
<comment type="caution">
    <text evidence="1">The sequence shown here is derived from an EMBL/GenBank/DDBJ whole genome shotgun (WGS) entry which is preliminary data.</text>
</comment>
<evidence type="ECO:0000313" key="1">
    <source>
        <dbReference type="EMBL" id="MBP1995531.1"/>
    </source>
</evidence>
<dbReference type="Proteomes" id="UP001519287">
    <property type="component" value="Unassembled WGS sequence"/>
</dbReference>
<organism evidence="1 2">
    <name type="scientific">Paenibacillus eucommiae</name>
    <dbReference type="NCBI Taxonomy" id="1355755"/>
    <lineage>
        <taxon>Bacteria</taxon>
        <taxon>Bacillati</taxon>
        <taxon>Bacillota</taxon>
        <taxon>Bacilli</taxon>
        <taxon>Bacillales</taxon>
        <taxon>Paenibacillaceae</taxon>
        <taxon>Paenibacillus</taxon>
    </lineage>
</organism>
<accession>A0ABS4J8Y2</accession>
<gene>
    <name evidence="1" type="ORF">J2Z66_007173</name>
</gene>
<reference evidence="1 2" key="1">
    <citation type="submission" date="2021-03" db="EMBL/GenBank/DDBJ databases">
        <title>Genomic Encyclopedia of Type Strains, Phase IV (KMG-IV): sequencing the most valuable type-strain genomes for metagenomic binning, comparative biology and taxonomic classification.</title>
        <authorList>
            <person name="Goeker M."/>
        </authorList>
    </citation>
    <scope>NUCLEOTIDE SEQUENCE [LARGE SCALE GENOMIC DNA]</scope>
    <source>
        <strain evidence="1 2">DSM 26048</strain>
    </source>
</reference>